<dbReference type="PANTHER" id="PTHR43304:SF1">
    <property type="entry name" value="PAC DOMAIN-CONTAINING PROTEIN"/>
    <property type="match status" value="1"/>
</dbReference>
<keyword evidence="3" id="KW-0597">Phosphoprotein</keyword>
<dbReference type="InterPro" id="IPR036097">
    <property type="entry name" value="HisK_dim/P_sf"/>
</dbReference>
<dbReference type="Pfam" id="PF02518">
    <property type="entry name" value="HATPase_c"/>
    <property type="match status" value="1"/>
</dbReference>
<evidence type="ECO:0000259" key="7">
    <source>
        <dbReference type="PROSITE" id="PS50109"/>
    </source>
</evidence>
<dbReference type="Pfam" id="PF08447">
    <property type="entry name" value="PAS_3"/>
    <property type="match status" value="1"/>
</dbReference>
<feature type="coiled-coil region" evidence="6">
    <location>
        <begin position="1"/>
        <end position="28"/>
    </location>
</feature>
<keyword evidence="4" id="KW-0808">Transferase</keyword>
<feature type="domain" description="PAS" evidence="8">
    <location>
        <begin position="166"/>
        <end position="233"/>
    </location>
</feature>
<dbReference type="InterPro" id="IPR005467">
    <property type="entry name" value="His_kinase_dom"/>
</dbReference>
<dbReference type="EMBL" id="QKZK01000027">
    <property type="protein sequence ID" value="PZX13048.1"/>
    <property type="molecule type" value="Genomic_DNA"/>
</dbReference>
<dbReference type="InterPro" id="IPR000700">
    <property type="entry name" value="PAS-assoc_C"/>
</dbReference>
<dbReference type="PROSITE" id="PS50113">
    <property type="entry name" value="PAC"/>
    <property type="match status" value="2"/>
</dbReference>
<dbReference type="SMART" id="SM00387">
    <property type="entry name" value="HATPase_c"/>
    <property type="match status" value="1"/>
</dbReference>
<evidence type="ECO:0000256" key="3">
    <source>
        <dbReference type="ARBA" id="ARBA00022553"/>
    </source>
</evidence>
<dbReference type="Gene3D" id="2.10.70.100">
    <property type="match status" value="1"/>
</dbReference>
<comment type="caution">
    <text evidence="10">The sequence shown here is derived from an EMBL/GenBank/DDBJ whole genome shotgun (WGS) entry which is preliminary data.</text>
</comment>
<evidence type="ECO:0000256" key="1">
    <source>
        <dbReference type="ARBA" id="ARBA00000085"/>
    </source>
</evidence>
<evidence type="ECO:0000256" key="2">
    <source>
        <dbReference type="ARBA" id="ARBA00012438"/>
    </source>
</evidence>
<dbReference type="SMART" id="SM00086">
    <property type="entry name" value="PAC"/>
    <property type="match status" value="2"/>
</dbReference>
<feature type="domain" description="PAC" evidence="9">
    <location>
        <begin position="366"/>
        <end position="419"/>
    </location>
</feature>
<feature type="domain" description="PAC" evidence="9">
    <location>
        <begin position="240"/>
        <end position="290"/>
    </location>
</feature>
<evidence type="ECO:0000259" key="8">
    <source>
        <dbReference type="PROSITE" id="PS50112"/>
    </source>
</evidence>
<organism evidence="10 11">
    <name type="scientific">Breznakibacter xylanolyticus</name>
    <dbReference type="NCBI Taxonomy" id="990"/>
    <lineage>
        <taxon>Bacteria</taxon>
        <taxon>Pseudomonadati</taxon>
        <taxon>Bacteroidota</taxon>
        <taxon>Bacteroidia</taxon>
        <taxon>Marinilabiliales</taxon>
        <taxon>Marinilabiliaceae</taxon>
        <taxon>Breznakibacter</taxon>
    </lineage>
</organism>
<dbReference type="InterPro" id="IPR035965">
    <property type="entry name" value="PAS-like_dom_sf"/>
</dbReference>
<gene>
    <name evidence="10" type="ORF">LX69_02708</name>
</gene>
<dbReference type="PROSITE" id="PS50109">
    <property type="entry name" value="HIS_KIN"/>
    <property type="match status" value="1"/>
</dbReference>
<protein>
    <recommendedName>
        <fullName evidence="2">histidine kinase</fullName>
        <ecNumber evidence="2">2.7.13.3</ecNumber>
    </recommendedName>
</protein>
<dbReference type="InterPro" id="IPR003594">
    <property type="entry name" value="HATPase_dom"/>
</dbReference>
<reference evidence="10 11" key="1">
    <citation type="submission" date="2018-06" db="EMBL/GenBank/DDBJ databases">
        <title>Genomic Encyclopedia of Archaeal and Bacterial Type Strains, Phase II (KMG-II): from individual species to whole genera.</title>
        <authorList>
            <person name="Goeker M."/>
        </authorList>
    </citation>
    <scope>NUCLEOTIDE SEQUENCE [LARGE SCALE GENOMIC DNA]</scope>
    <source>
        <strain evidence="10 11">DSM 6779</strain>
    </source>
</reference>
<evidence type="ECO:0000256" key="5">
    <source>
        <dbReference type="ARBA" id="ARBA00022777"/>
    </source>
</evidence>
<name>A0A2W7MYM3_9BACT</name>
<evidence type="ECO:0000256" key="6">
    <source>
        <dbReference type="SAM" id="Coils"/>
    </source>
</evidence>
<dbReference type="Pfam" id="PF13426">
    <property type="entry name" value="PAS_9"/>
    <property type="match status" value="2"/>
</dbReference>
<dbReference type="AlphaFoldDB" id="A0A2W7MYM3"/>
<dbReference type="Pfam" id="PF00512">
    <property type="entry name" value="HisKA"/>
    <property type="match status" value="1"/>
</dbReference>
<dbReference type="RefSeq" id="WP_111446543.1">
    <property type="nucleotide sequence ID" value="NZ_QKZK01000027.1"/>
</dbReference>
<dbReference type="InterPro" id="IPR000014">
    <property type="entry name" value="PAS"/>
</dbReference>
<dbReference type="Gene3D" id="3.30.565.10">
    <property type="entry name" value="Histidine kinase-like ATPase, C-terminal domain"/>
    <property type="match status" value="1"/>
</dbReference>
<dbReference type="CDD" id="cd00130">
    <property type="entry name" value="PAS"/>
    <property type="match status" value="2"/>
</dbReference>
<dbReference type="InterPro" id="IPR036890">
    <property type="entry name" value="HATPase_C_sf"/>
</dbReference>
<proteinExistence type="predicted"/>
<dbReference type="InterPro" id="IPR052162">
    <property type="entry name" value="Sensor_kinase/Photoreceptor"/>
</dbReference>
<dbReference type="EC" id="2.7.13.3" evidence="2"/>
<dbReference type="PRINTS" id="PR00344">
    <property type="entry name" value="BCTRLSENSOR"/>
</dbReference>
<dbReference type="SMART" id="SM00388">
    <property type="entry name" value="HisKA"/>
    <property type="match status" value="1"/>
</dbReference>
<evidence type="ECO:0000259" key="9">
    <source>
        <dbReference type="PROSITE" id="PS50113"/>
    </source>
</evidence>
<dbReference type="Gene3D" id="1.10.287.130">
    <property type="match status" value="1"/>
</dbReference>
<dbReference type="InterPro" id="IPR001610">
    <property type="entry name" value="PAC"/>
</dbReference>
<keyword evidence="6" id="KW-0175">Coiled coil</keyword>
<accession>A0A2W7MYM3</accession>
<dbReference type="SUPFAM" id="SSF55785">
    <property type="entry name" value="PYP-like sensor domain (PAS domain)"/>
    <property type="match status" value="3"/>
</dbReference>
<sequence length="654" mass="74732">MKHEHATYEELRQRVVELERQLAEVVALRQKSNEGSDSNTEGFYKHLFLNLNANFAVHEIIYDSHHTPIDYRFIDVNPAFVKAVGMPAEQIIGKTAKELFPDTEPYWVELFAKVAQTGVAAHYRNYSKALHRFYELDVFTHIQGQFAMLANDVTKQVISRREIYQAKQYFQQIFNLIPNAVILTRQSDGMILDVNNGYYNLLGYHPDEVIGKTTLNLNIWINPEERNKLVEALSHDGYCYNYEAQFRKKDGGRVTGMISSTIIKNQNGRCILSVCRDITDRKRMEEELRASEDTLKESQRIARVGSYRFDICTGLWLSSEILDQIFGIDQNFPHDVQGWLRIIHPDSQQEMSQYLKINIIENHEPFDREYRIIRQDTGEEAWVHGRGELIFDEQGLLKEMVGTIVDITTRKSAELIIQEQNKQLSELNAAKNKLFSIIAHDLRAPFNALLGLSDIVLRSYDDFNRTDIHQFITNINTLASQTFVLLENLLDWARLQSGLLSAQMIRCPLIEPIEQVCALSRELAANKQIALIHRIPEELMVTCDLHMTRTILRNLISNAVKYTYPGGQITIEATIESGWVIVNIVDTGIGIHPQVLSHLFDPDLYLTTEGTANEKGSGLGLPLCRELAEKQGGKLDAVSVPGKGSRFFFYLPKA</sequence>
<keyword evidence="5" id="KW-0418">Kinase</keyword>
<dbReference type="InterPro" id="IPR004358">
    <property type="entry name" value="Sig_transdc_His_kin-like_C"/>
</dbReference>
<dbReference type="CDD" id="cd00082">
    <property type="entry name" value="HisKA"/>
    <property type="match status" value="1"/>
</dbReference>
<dbReference type="PROSITE" id="PS50112">
    <property type="entry name" value="PAS"/>
    <property type="match status" value="1"/>
</dbReference>
<dbReference type="GO" id="GO:0000155">
    <property type="term" value="F:phosphorelay sensor kinase activity"/>
    <property type="evidence" value="ECO:0007669"/>
    <property type="project" value="InterPro"/>
</dbReference>
<keyword evidence="11" id="KW-1185">Reference proteome</keyword>
<dbReference type="InterPro" id="IPR013655">
    <property type="entry name" value="PAS_fold_3"/>
</dbReference>
<evidence type="ECO:0000313" key="10">
    <source>
        <dbReference type="EMBL" id="PZX13048.1"/>
    </source>
</evidence>
<dbReference type="SUPFAM" id="SSF55874">
    <property type="entry name" value="ATPase domain of HSP90 chaperone/DNA topoisomerase II/histidine kinase"/>
    <property type="match status" value="1"/>
</dbReference>
<feature type="domain" description="Histidine kinase" evidence="7">
    <location>
        <begin position="437"/>
        <end position="654"/>
    </location>
</feature>
<comment type="catalytic activity">
    <reaction evidence="1">
        <text>ATP + protein L-histidine = ADP + protein N-phospho-L-histidine.</text>
        <dbReference type="EC" id="2.7.13.3"/>
    </reaction>
</comment>
<dbReference type="PANTHER" id="PTHR43304">
    <property type="entry name" value="PHYTOCHROME-LIKE PROTEIN CPH1"/>
    <property type="match status" value="1"/>
</dbReference>
<dbReference type="SMART" id="SM00091">
    <property type="entry name" value="PAS"/>
    <property type="match status" value="2"/>
</dbReference>
<dbReference type="NCBIfam" id="TIGR00229">
    <property type="entry name" value="sensory_box"/>
    <property type="match status" value="2"/>
</dbReference>
<dbReference type="Proteomes" id="UP000249239">
    <property type="component" value="Unassembled WGS sequence"/>
</dbReference>
<evidence type="ECO:0000313" key="11">
    <source>
        <dbReference type="Proteomes" id="UP000249239"/>
    </source>
</evidence>
<dbReference type="OrthoDB" id="9124519at2"/>
<evidence type="ECO:0000256" key="4">
    <source>
        <dbReference type="ARBA" id="ARBA00022679"/>
    </source>
</evidence>
<dbReference type="InterPro" id="IPR003661">
    <property type="entry name" value="HisK_dim/P_dom"/>
</dbReference>
<dbReference type="SUPFAM" id="SSF47384">
    <property type="entry name" value="Homodimeric domain of signal transducing histidine kinase"/>
    <property type="match status" value="1"/>
</dbReference>
<dbReference type="Gene3D" id="3.30.450.20">
    <property type="entry name" value="PAS domain"/>
    <property type="match status" value="3"/>
</dbReference>